<dbReference type="AlphaFoldDB" id="A0A6M3LMF5"/>
<name>A0A6M3LMF5_9ZZZZ</name>
<dbReference type="EMBL" id="MT143322">
    <property type="protein sequence ID" value="QJA95529.1"/>
    <property type="molecule type" value="Genomic_DNA"/>
</dbReference>
<organism evidence="2">
    <name type="scientific">viral metagenome</name>
    <dbReference type="NCBI Taxonomy" id="1070528"/>
    <lineage>
        <taxon>unclassified sequences</taxon>
        <taxon>metagenomes</taxon>
        <taxon>organismal metagenomes</taxon>
    </lineage>
</organism>
<feature type="region of interest" description="Disordered" evidence="1">
    <location>
        <begin position="1"/>
        <end position="34"/>
    </location>
</feature>
<protein>
    <submittedName>
        <fullName evidence="2">Uncharacterized protein</fullName>
    </submittedName>
</protein>
<evidence type="ECO:0000313" key="2">
    <source>
        <dbReference type="EMBL" id="QJA95529.1"/>
    </source>
</evidence>
<sequence>MRTTKNGTPDRRLKANNPDASERGRKAALKYSSRQQARKAVNESILKVGAKALKLLAKHEATIGKKATALLCAYYGDVRPSQRA</sequence>
<reference evidence="2" key="1">
    <citation type="submission" date="2020-03" db="EMBL/GenBank/DDBJ databases">
        <title>The deep terrestrial virosphere.</title>
        <authorList>
            <person name="Holmfeldt K."/>
            <person name="Nilsson E."/>
            <person name="Simone D."/>
            <person name="Lopez-Fernandez M."/>
            <person name="Wu X."/>
            <person name="de Brujin I."/>
            <person name="Lundin D."/>
            <person name="Andersson A."/>
            <person name="Bertilsson S."/>
            <person name="Dopson M."/>
        </authorList>
    </citation>
    <scope>NUCLEOTIDE SEQUENCE</scope>
    <source>
        <strain evidence="2">MM415B05302</strain>
    </source>
</reference>
<evidence type="ECO:0000256" key="1">
    <source>
        <dbReference type="SAM" id="MobiDB-lite"/>
    </source>
</evidence>
<accession>A0A6M3LMF5</accession>
<gene>
    <name evidence="2" type="ORF">MM415B05302_0002</name>
</gene>
<proteinExistence type="predicted"/>